<protein>
    <submittedName>
        <fullName evidence="2">Uncharacterized protein</fullName>
    </submittedName>
</protein>
<keyword evidence="1" id="KW-0812">Transmembrane</keyword>
<keyword evidence="1" id="KW-1133">Transmembrane helix</keyword>
<gene>
    <name evidence="2" type="ORF">DERP_005164</name>
</gene>
<proteinExistence type="predicted"/>
<evidence type="ECO:0000313" key="2">
    <source>
        <dbReference type="EMBL" id="KAH9423584.1"/>
    </source>
</evidence>
<organism evidence="2 3">
    <name type="scientific">Dermatophagoides pteronyssinus</name>
    <name type="common">European house dust mite</name>
    <dbReference type="NCBI Taxonomy" id="6956"/>
    <lineage>
        <taxon>Eukaryota</taxon>
        <taxon>Metazoa</taxon>
        <taxon>Ecdysozoa</taxon>
        <taxon>Arthropoda</taxon>
        <taxon>Chelicerata</taxon>
        <taxon>Arachnida</taxon>
        <taxon>Acari</taxon>
        <taxon>Acariformes</taxon>
        <taxon>Sarcoptiformes</taxon>
        <taxon>Astigmata</taxon>
        <taxon>Psoroptidia</taxon>
        <taxon>Analgoidea</taxon>
        <taxon>Pyroglyphidae</taxon>
        <taxon>Dermatophagoidinae</taxon>
        <taxon>Dermatophagoides</taxon>
    </lineage>
</organism>
<keyword evidence="3" id="KW-1185">Reference proteome</keyword>
<dbReference type="EMBL" id="NJHN03000031">
    <property type="protein sequence ID" value="KAH9423584.1"/>
    <property type="molecule type" value="Genomic_DNA"/>
</dbReference>
<evidence type="ECO:0000313" key="3">
    <source>
        <dbReference type="Proteomes" id="UP000887458"/>
    </source>
</evidence>
<accession>A0ABQ8JM18</accession>
<feature type="transmembrane region" description="Helical" evidence="1">
    <location>
        <begin position="134"/>
        <end position="152"/>
    </location>
</feature>
<sequence length="202" mass="22908">MIDCHVDELKLFHQLFIVYNGNASVSDETLVRIIKSNKLQIKLENCSKLFSSSAQRATISETIPGPLVNNNDNEIKNKSSNCFANKFKFSLSKCNVSHSSLSADMILCNDFRSSSTTLTLTVSLFESFSFDSKIFFSILIRLISAFIILIAINEAAFIRSIIWLNVDENFNHDGQYNEKSEFNHDVNNNNNKFDDKIQTLSN</sequence>
<evidence type="ECO:0000256" key="1">
    <source>
        <dbReference type="SAM" id="Phobius"/>
    </source>
</evidence>
<keyword evidence="1" id="KW-0472">Membrane</keyword>
<name>A0ABQ8JM18_DERPT</name>
<reference evidence="2 3" key="2">
    <citation type="journal article" date="2022" name="Mol. Biol. Evol.">
        <title>Comparative Genomics Reveals Insights into the Divergent Evolution of Astigmatic Mites and Household Pest Adaptations.</title>
        <authorList>
            <person name="Xiong Q."/>
            <person name="Wan A.T."/>
            <person name="Liu X."/>
            <person name="Fung C.S."/>
            <person name="Xiao X."/>
            <person name="Malainual N."/>
            <person name="Hou J."/>
            <person name="Wang L."/>
            <person name="Wang M."/>
            <person name="Yang K.Y."/>
            <person name="Cui Y."/>
            <person name="Leung E.L."/>
            <person name="Nong W."/>
            <person name="Shin S.K."/>
            <person name="Au S.W."/>
            <person name="Jeong K.Y."/>
            <person name="Chew F.T."/>
            <person name="Hui J.H."/>
            <person name="Leung T.F."/>
            <person name="Tungtrongchitr A."/>
            <person name="Zhong N."/>
            <person name="Liu Z."/>
            <person name="Tsui S.K."/>
        </authorList>
    </citation>
    <scope>NUCLEOTIDE SEQUENCE [LARGE SCALE GENOMIC DNA]</scope>
    <source>
        <strain evidence="2">Derp</strain>
    </source>
</reference>
<reference evidence="2 3" key="1">
    <citation type="journal article" date="2018" name="J. Allergy Clin. Immunol.">
        <title>High-quality assembly of Dermatophagoides pteronyssinus genome and transcriptome reveals a wide range of novel allergens.</title>
        <authorList>
            <person name="Liu X.Y."/>
            <person name="Yang K.Y."/>
            <person name="Wang M.Q."/>
            <person name="Kwok J.S."/>
            <person name="Zeng X."/>
            <person name="Yang Z."/>
            <person name="Xiao X.J."/>
            <person name="Lau C.P."/>
            <person name="Li Y."/>
            <person name="Huang Z.M."/>
            <person name="Ba J.G."/>
            <person name="Yim A.K."/>
            <person name="Ouyang C.Y."/>
            <person name="Ngai S.M."/>
            <person name="Chan T.F."/>
            <person name="Leung E.L."/>
            <person name="Liu L."/>
            <person name="Liu Z.G."/>
            <person name="Tsui S.K."/>
        </authorList>
    </citation>
    <scope>NUCLEOTIDE SEQUENCE [LARGE SCALE GENOMIC DNA]</scope>
    <source>
        <strain evidence="2">Derp</strain>
    </source>
</reference>
<comment type="caution">
    <text evidence="2">The sequence shown here is derived from an EMBL/GenBank/DDBJ whole genome shotgun (WGS) entry which is preliminary data.</text>
</comment>
<dbReference type="Proteomes" id="UP000887458">
    <property type="component" value="Unassembled WGS sequence"/>
</dbReference>